<gene>
    <name evidence="1" type="ORF">KPL71_026490</name>
</gene>
<evidence type="ECO:0000313" key="1">
    <source>
        <dbReference type="EMBL" id="KAH9680264.1"/>
    </source>
</evidence>
<accession>A0ACB8HZR8</accession>
<organism evidence="1 2">
    <name type="scientific">Citrus sinensis</name>
    <name type="common">Sweet orange</name>
    <name type="synonym">Citrus aurantium var. sinensis</name>
    <dbReference type="NCBI Taxonomy" id="2711"/>
    <lineage>
        <taxon>Eukaryota</taxon>
        <taxon>Viridiplantae</taxon>
        <taxon>Streptophyta</taxon>
        <taxon>Embryophyta</taxon>
        <taxon>Tracheophyta</taxon>
        <taxon>Spermatophyta</taxon>
        <taxon>Magnoliopsida</taxon>
        <taxon>eudicotyledons</taxon>
        <taxon>Gunneridae</taxon>
        <taxon>Pentapetalae</taxon>
        <taxon>rosids</taxon>
        <taxon>malvids</taxon>
        <taxon>Sapindales</taxon>
        <taxon>Rutaceae</taxon>
        <taxon>Aurantioideae</taxon>
        <taxon>Citrus</taxon>
    </lineage>
</organism>
<name>A0ACB8HZR8_CITSI</name>
<evidence type="ECO:0000313" key="2">
    <source>
        <dbReference type="Proteomes" id="UP000829398"/>
    </source>
</evidence>
<protein>
    <submittedName>
        <fullName evidence="1">Kinesin-like protein KIN-7O</fullName>
    </submittedName>
</protein>
<dbReference type="EMBL" id="CM039178">
    <property type="protein sequence ID" value="KAH9680264.1"/>
    <property type="molecule type" value="Genomic_DNA"/>
</dbReference>
<proteinExistence type="predicted"/>
<comment type="caution">
    <text evidence="1">The sequence shown here is derived from an EMBL/GenBank/DDBJ whole genome shotgun (WGS) entry which is preliminary data.</text>
</comment>
<reference evidence="2" key="1">
    <citation type="journal article" date="2023" name="Hortic. Res.">
        <title>A chromosome-level phased genome enabling allele-level studies in sweet orange: a case study on citrus Huanglongbing tolerance.</title>
        <authorList>
            <person name="Wu B."/>
            <person name="Yu Q."/>
            <person name="Deng Z."/>
            <person name="Duan Y."/>
            <person name="Luo F."/>
            <person name="Gmitter F. Jr."/>
        </authorList>
    </citation>
    <scope>NUCLEOTIDE SEQUENCE [LARGE SCALE GENOMIC DNA]</scope>
    <source>
        <strain evidence="2">cv. Valencia</strain>
    </source>
</reference>
<sequence length="1355" mass="151225">MERIHVTVRARPLSPEDAKSSPWRIVGNSIVIPNHSSKFEFDRIFDQDCKTLEVYEARTRDIVAAAVRGFNGTVFAYGQTNSGKTHTMRGSLTEPGVIPRAVHDLFDIIQGEVDREFLLRMSYMEIYNEDINDLLAPDHRKLQIHESLERGIYVAGLREEIVASPQQVLNLMDFGECISLVCCWLYISQLSANSYIRSSALLLIKQIIESRDKTEDDNNDNSCDAVRVSVLNLVDLAGSERAAKTGAEGVRLKEGSHINKSLMTLGTVIKKLSEGAESQGGHVPYRDSKLTRILQPALGGNANTAIICNITLAQIHADETKSSLQFASRALCVTNCARVNEASHSEHLEEEILRLRNTLLQSELERERIALELEEEKKAQAEREKVLQEQAKKIKNLSSMVLYSNRDENHERTKKNKRRDTWCPGNLSRESLQEVYSNVHLKASAVKSTRTEREMGPLLPFEELVNETEMEDESCKQDEDGRSYSSEDCNLPDPCALLNITSRRKVPLKKQSSFVEDNELLELQAEYEDLLLKFESHRTKSEMQIDFLTRKLAEVDCFCNLKCDDSSTYYVNECAPYGDKNASIRESEANLVIKQLQEKIKMLEEQKSSSRQNLDSLIELAMERDICASEKFDELREELLNAREEAKAAEERLASSESVGGMDEFKALVGHISGQQHSIICEYEKLHCCMRKKVSEVEREKEFSEQQNMENLDLLTQIQTLENELSYLSSSSLAREKESLRKDLEKTKSKLKETECKLKNAVQEKTKLEGEKAFAEREVKRLHGQNTLLERDITKLDSLAGRRRDSVVDKTSKMFDPKRGKSPGVPYELMQEDYKKLEILAFEMETAIASLEEQLAAASREREEALSRNENLASELEAMSERFIKSSTELNILREEVSGLRLGIEESKLDEQKMQSSIKILYEEKEELAMQLTDSLLEMEEEKAIWSAKEKASIEAIEEKAKLYNAECASLLKGMLKVRNELESCREECMYLRERLASSEEEAKLEKKCRDPGTMAAKKVDLLEEKLETEIGSLKATIDERFNNVQQKFSSLEAMLKLTELHLNPPLAVSIGQGGVAGEGSGNTKLVLSNGTEGGGPKTTSLAQPGATVHGRFGGGEVSLGDLRPRGAFPGIGRGEGGWVAAGGGGSEGYAAGGGGSEAAVGRGRLDLGLGWAVLGLDKSNLGADGQEEGLPARKGAAMIGMQLARDFSPIWGWLRRILGWVFGICRHWSRFGRMPMDGCIAWSAISPSMDSQKGKTDGGGVMFGGKGACVVSMARTTTTIVERTVMEYRERFELLSGRLGEVSKAVLEGNFMKGLKSEIRAALRLLRPRGLGESMELAQMIADKDTAAVSWIPP</sequence>
<keyword evidence="2" id="KW-1185">Reference proteome</keyword>
<dbReference type="Proteomes" id="UP000829398">
    <property type="component" value="Chromosome 9"/>
</dbReference>